<keyword evidence="9 10" id="KW-0460">Magnesium</keyword>
<dbReference type="NCBIfam" id="NF001236">
    <property type="entry name" value="PRK00203.1"/>
    <property type="match status" value="1"/>
</dbReference>
<evidence type="ECO:0000256" key="6">
    <source>
        <dbReference type="ARBA" id="ARBA00022723"/>
    </source>
</evidence>
<dbReference type="EMBL" id="DSVQ01000019">
    <property type="protein sequence ID" value="HGT41064.1"/>
    <property type="molecule type" value="Genomic_DNA"/>
</dbReference>
<sequence length="166" mass="18454">MVAESSSPPGELPFVQLFTDGACRGNPGPGGWAYILRHPQSGKERVASGGAALTTNNQMELQAVIEGLSALKSRSEVEVITDSTYVAKGCAEWLPGWKRNGWRRRDGNHWRPIKNQELWQQLDALLHRHRVRFRHIRGHAGHPENERCDELAVAAALRYAVPADGE</sequence>
<dbReference type="InterPro" id="IPR022892">
    <property type="entry name" value="RNaseHI"/>
</dbReference>
<keyword evidence="8 10" id="KW-0378">Hydrolase</keyword>
<comment type="subunit">
    <text evidence="3 10">Monomer.</text>
</comment>
<dbReference type="EC" id="3.1.26.4" evidence="4 10"/>
<evidence type="ECO:0000313" key="12">
    <source>
        <dbReference type="EMBL" id="HGT41064.1"/>
    </source>
</evidence>
<feature type="binding site" evidence="10">
    <location>
        <position position="149"/>
    </location>
    <ligand>
        <name>Mg(2+)</name>
        <dbReference type="ChEBI" id="CHEBI:18420"/>
        <label>2</label>
    </ligand>
</feature>
<dbReference type="GO" id="GO:0005737">
    <property type="term" value="C:cytoplasm"/>
    <property type="evidence" value="ECO:0007669"/>
    <property type="project" value="UniProtKB-SubCell"/>
</dbReference>
<feature type="domain" description="RNase H type-1" evidence="11">
    <location>
        <begin position="11"/>
        <end position="157"/>
    </location>
</feature>
<evidence type="ECO:0000256" key="2">
    <source>
        <dbReference type="ARBA" id="ARBA00005300"/>
    </source>
</evidence>
<dbReference type="PANTHER" id="PTHR10642">
    <property type="entry name" value="RIBONUCLEASE H1"/>
    <property type="match status" value="1"/>
</dbReference>
<feature type="binding site" evidence="10">
    <location>
        <position position="60"/>
    </location>
    <ligand>
        <name>Mg(2+)</name>
        <dbReference type="ChEBI" id="CHEBI:18420"/>
        <label>1</label>
    </ligand>
</feature>
<comment type="similarity">
    <text evidence="2 10">Belongs to the RNase H family.</text>
</comment>
<feature type="binding site" evidence="10">
    <location>
        <position position="20"/>
    </location>
    <ligand>
        <name>Mg(2+)</name>
        <dbReference type="ChEBI" id="CHEBI:18420"/>
        <label>1</label>
    </ligand>
</feature>
<name>A0A7C4QRK9_9PLAN</name>
<evidence type="ECO:0000256" key="7">
    <source>
        <dbReference type="ARBA" id="ARBA00022759"/>
    </source>
</evidence>
<dbReference type="InterPro" id="IPR002156">
    <property type="entry name" value="RNaseH_domain"/>
</dbReference>
<keyword evidence="7 10" id="KW-0255">Endonuclease</keyword>
<dbReference type="InterPro" id="IPR036397">
    <property type="entry name" value="RNaseH_sf"/>
</dbReference>
<proteinExistence type="inferred from homology"/>
<dbReference type="Gene3D" id="3.30.420.10">
    <property type="entry name" value="Ribonuclease H-like superfamily/Ribonuclease H"/>
    <property type="match status" value="1"/>
</dbReference>
<dbReference type="PANTHER" id="PTHR10642:SF26">
    <property type="entry name" value="RIBONUCLEASE H1"/>
    <property type="match status" value="1"/>
</dbReference>
<dbReference type="GO" id="GO:0004523">
    <property type="term" value="F:RNA-DNA hybrid ribonuclease activity"/>
    <property type="evidence" value="ECO:0007669"/>
    <property type="project" value="UniProtKB-UniRule"/>
</dbReference>
<comment type="subcellular location">
    <subcellularLocation>
        <location evidence="10">Cytoplasm</location>
    </subcellularLocation>
</comment>
<feature type="binding site" evidence="10">
    <location>
        <position position="20"/>
    </location>
    <ligand>
        <name>Mg(2+)</name>
        <dbReference type="ChEBI" id="CHEBI:18420"/>
        <label>2</label>
    </ligand>
</feature>
<dbReference type="GO" id="GO:0003676">
    <property type="term" value="F:nucleic acid binding"/>
    <property type="evidence" value="ECO:0007669"/>
    <property type="project" value="InterPro"/>
</dbReference>
<comment type="caution">
    <text evidence="12">The sequence shown here is derived from an EMBL/GenBank/DDBJ whole genome shotgun (WGS) entry which is preliminary data.</text>
</comment>
<evidence type="ECO:0000256" key="8">
    <source>
        <dbReference type="ARBA" id="ARBA00022801"/>
    </source>
</evidence>
<dbReference type="PROSITE" id="PS50879">
    <property type="entry name" value="RNASE_H_1"/>
    <property type="match status" value="1"/>
</dbReference>
<evidence type="ECO:0000259" key="11">
    <source>
        <dbReference type="PROSITE" id="PS50879"/>
    </source>
</evidence>
<reference evidence="12" key="1">
    <citation type="journal article" date="2020" name="mSystems">
        <title>Genome- and Community-Level Interaction Insights into Carbon Utilization and Element Cycling Functions of Hydrothermarchaeota in Hydrothermal Sediment.</title>
        <authorList>
            <person name="Zhou Z."/>
            <person name="Liu Y."/>
            <person name="Xu W."/>
            <person name="Pan J."/>
            <person name="Luo Z.H."/>
            <person name="Li M."/>
        </authorList>
    </citation>
    <scope>NUCLEOTIDE SEQUENCE [LARGE SCALE GENOMIC DNA]</scope>
    <source>
        <strain evidence="12">SpSt-508</strain>
    </source>
</reference>
<feature type="binding site" evidence="10">
    <location>
        <position position="82"/>
    </location>
    <ligand>
        <name>Mg(2+)</name>
        <dbReference type="ChEBI" id="CHEBI:18420"/>
        <label>1</label>
    </ligand>
</feature>
<organism evidence="12">
    <name type="scientific">Schlesneria paludicola</name>
    <dbReference type="NCBI Taxonomy" id="360056"/>
    <lineage>
        <taxon>Bacteria</taxon>
        <taxon>Pseudomonadati</taxon>
        <taxon>Planctomycetota</taxon>
        <taxon>Planctomycetia</taxon>
        <taxon>Planctomycetales</taxon>
        <taxon>Planctomycetaceae</taxon>
        <taxon>Schlesneria</taxon>
    </lineage>
</organism>
<comment type="catalytic activity">
    <reaction evidence="1 10">
        <text>Endonucleolytic cleavage to 5'-phosphomonoester.</text>
        <dbReference type="EC" id="3.1.26.4"/>
    </reaction>
</comment>
<protein>
    <recommendedName>
        <fullName evidence="4 10">Ribonuclease H</fullName>
        <shortName evidence="10">RNase H</shortName>
        <ecNumber evidence="4 10">3.1.26.4</ecNumber>
    </recommendedName>
</protein>
<dbReference type="HAMAP" id="MF_00042">
    <property type="entry name" value="RNase_H"/>
    <property type="match status" value="1"/>
</dbReference>
<comment type="cofactor">
    <cofactor evidence="10">
        <name>Mg(2+)</name>
        <dbReference type="ChEBI" id="CHEBI:18420"/>
    </cofactor>
    <text evidence="10">Binds 1 Mg(2+) ion per subunit. May bind a second metal ion at a regulatory site, or after substrate binding.</text>
</comment>
<gene>
    <name evidence="10" type="primary">rnhA</name>
    <name evidence="12" type="ORF">ENS64_17600</name>
</gene>
<accession>A0A7C4QRK9</accession>
<evidence type="ECO:0000256" key="3">
    <source>
        <dbReference type="ARBA" id="ARBA00011245"/>
    </source>
</evidence>
<keyword evidence="10" id="KW-0963">Cytoplasm</keyword>
<evidence type="ECO:0000256" key="5">
    <source>
        <dbReference type="ARBA" id="ARBA00022722"/>
    </source>
</evidence>
<keyword evidence="5 10" id="KW-0540">Nuclease</keyword>
<dbReference type="Pfam" id="PF00075">
    <property type="entry name" value="RNase_H"/>
    <property type="match status" value="1"/>
</dbReference>
<keyword evidence="6 10" id="KW-0479">Metal-binding</keyword>
<dbReference type="GO" id="GO:0043137">
    <property type="term" value="P:DNA replication, removal of RNA primer"/>
    <property type="evidence" value="ECO:0007669"/>
    <property type="project" value="TreeGrafter"/>
</dbReference>
<dbReference type="AlphaFoldDB" id="A0A7C4QRK9"/>
<evidence type="ECO:0000256" key="4">
    <source>
        <dbReference type="ARBA" id="ARBA00012180"/>
    </source>
</evidence>
<comment type="function">
    <text evidence="10">Endonuclease that specifically degrades the RNA of RNA-DNA hybrids.</text>
</comment>
<dbReference type="InterPro" id="IPR012337">
    <property type="entry name" value="RNaseH-like_sf"/>
</dbReference>
<dbReference type="InterPro" id="IPR050092">
    <property type="entry name" value="RNase_H"/>
</dbReference>
<evidence type="ECO:0000256" key="1">
    <source>
        <dbReference type="ARBA" id="ARBA00000077"/>
    </source>
</evidence>
<dbReference type="GO" id="GO:0000287">
    <property type="term" value="F:magnesium ion binding"/>
    <property type="evidence" value="ECO:0007669"/>
    <property type="project" value="UniProtKB-UniRule"/>
</dbReference>
<evidence type="ECO:0000256" key="9">
    <source>
        <dbReference type="ARBA" id="ARBA00022842"/>
    </source>
</evidence>
<dbReference type="CDD" id="cd09278">
    <property type="entry name" value="RNase_HI_prokaryote_like"/>
    <property type="match status" value="1"/>
</dbReference>
<evidence type="ECO:0000256" key="10">
    <source>
        <dbReference type="HAMAP-Rule" id="MF_00042"/>
    </source>
</evidence>
<dbReference type="SUPFAM" id="SSF53098">
    <property type="entry name" value="Ribonuclease H-like"/>
    <property type="match status" value="1"/>
</dbReference>